<dbReference type="SUPFAM" id="SSF53383">
    <property type="entry name" value="PLP-dependent transferases"/>
    <property type="match status" value="1"/>
</dbReference>
<dbReference type="GO" id="GO:0008483">
    <property type="term" value="F:transaminase activity"/>
    <property type="evidence" value="ECO:0007669"/>
    <property type="project" value="UniProtKB-KW"/>
</dbReference>
<accession>A0A0E2BB81</accession>
<dbReference type="PANTHER" id="PTHR43586">
    <property type="entry name" value="CYSTEINE DESULFURASE"/>
    <property type="match status" value="1"/>
</dbReference>
<dbReference type="InterPro" id="IPR015424">
    <property type="entry name" value="PyrdxlP-dep_Trfase"/>
</dbReference>
<organism evidence="3 4">
    <name type="scientific">Leptospira santarosai str. MOR084</name>
    <dbReference type="NCBI Taxonomy" id="1049984"/>
    <lineage>
        <taxon>Bacteria</taxon>
        <taxon>Pseudomonadati</taxon>
        <taxon>Spirochaetota</taxon>
        <taxon>Spirochaetia</taxon>
        <taxon>Leptospirales</taxon>
        <taxon>Leptospiraceae</taxon>
        <taxon>Leptospira</taxon>
    </lineage>
</organism>
<dbReference type="Proteomes" id="UP000006329">
    <property type="component" value="Unassembled WGS sequence"/>
</dbReference>
<evidence type="ECO:0000313" key="3">
    <source>
        <dbReference type="EMBL" id="EKO32599.1"/>
    </source>
</evidence>
<protein>
    <submittedName>
        <fullName evidence="3">Aminotransferase, class V</fullName>
    </submittedName>
</protein>
<keyword evidence="4" id="KW-1185">Reference proteome</keyword>
<sequence length="385" mass="43864">MQSTTTIDWKEIQDLYPVNQEMIWLNNCGTTPCNVHTIQAVGEYLEGYSKKGGLTEVRKYASVKQSIRKIVAGLINCDVEELCIIHNTNEGMNFLSLGFHLKNGDEILLLENEYPSNIYPWEHWKDKGVKIGFIPMAFTPDQFLENLKSAVSSKTRIVTLSAVHWCTGMPFPLEEIGTFLDSRGIEFVLDGAQGIGLVPVDVQKMKLKYIAFPAWKWLLGPLGLGMLYIRQDKINTLAFPFKGTGSVVNDEVYLPYRAELKSGADRYEISTGNFIDWVYFQSTLEMLQKIGFHSVMERIYELADYLSEGMKNVGFQMELDHFPDNRTGIVVGYKEGMSMEELVSYLKKNGVMCALRLGKVRFSPHIYNRKDQLDRVVELLGSFLR</sequence>
<evidence type="ECO:0000313" key="4">
    <source>
        <dbReference type="Proteomes" id="UP000006329"/>
    </source>
</evidence>
<keyword evidence="3" id="KW-0032">Aminotransferase</keyword>
<proteinExistence type="predicted"/>
<dbReference type="Gene3D" id="3.90.1150.10">
    <property type="entry name" value="Aspartate Aminotransferase, domain 1"/>
    <property type="match status" value="1"/>
</dbReference>
<comment type="caution">
    <text evidence="3">The sequence shown here is derived from an EMBL/GenBank/DDBJ whole genome shotgun (WGS) entry which is preliminary data.</text>
</comment>
<dbReference type="AlphaFoldDB" id="A0A0E2BB81"/>
<dbReference type="InterPro" id="IPR015422">
    <property type="entry name" value="PyrdxlP-dep_Trfase_small"/>
</dbReference>
<dbReference type="EMBL" id="AHON02000064">
    <property type="protein sequence ID" value="EKO32599.1"/>
    <property type="molecule type" value="Genomic_DNA"/>
</dbReference>
<gene>
    <name evidence="3" type="ORF">LEP1GSC179_0774</name>
</gene>
<dbReference type="Pfam" id="PF00266">
    <property type="entry name" value="Aminotran_5"/>
    <property type="match status" value="1"/>
</dbReference>
<keyword evidence="3" id="KW-0808">Transferase</keyword>
<reference evidence="3" key="1">
    <citation type="submission" date="2012-10" db="EMBL/GenBank/DDBJ databases">
        <authorList>
            <person name="Harkins D.M."/>
            <person name="Durkin A.S."/>
            <person name="Brinkac L.M."/>
            <person name="Haft D.H."/>
            <person name="Selengut J.D."/>
            <person name="Sanka R."/>
            <person name="DePew J."/>
            <person name="Purushe J."/>
            <person name="Matthias M.A."/>
            <person name="Vinetz J.M."/>
            <person name="Sutton G.G."/>
            <person name="Nierman W.C."/>
            <person name="Fouts D.E."/>
        </authorList>
    </citation>
    <scope>NUCLEOTIDE SEQUENCE [LARGE SCALE GENOMIC DNA]</scope>
    <source>
        <strain evidence="3">MOR084</strain>
    </source>
</reference>
<name>A0A0E2BB81_9LEPT</name>
<dbReference type="InterPro" id="IPR015421">
    <property type="entry name" value="PyrdxlP-dep_Trfase_major"/>
</dbReference>
<feature type="domain" description="Aminotransferase class V" evidence="2">
    <location>
        <begin position="23"/>
        <end position="375"/>
    </location>
</feature>
<dbReference type="PANTHER" id="PTHR43586:SF15">
    <property type="entry name" value="BLR3095 PROTEIN"/>
    <property type="match status" value="1"/>
</dbReference>
<keyword evidence="1" id="KW-0663">Pyridoxal phosphate</keyword>
<evidence type="ECO:0000259" key="2">
    <source>
        <dbReference type="Pfam" id="PF00266"/>
    </source>
</evidence>
<dbReference type="Gene3D" id="3.40.640.10">
    <property type="entry name" value="Type I PLP-dependent aspartate aminotransferase-like (Major domain)"/>
    <property type="match status" value="1"/>
</dbReference>
<evidence type="ECO:0000256" key="1">
    <source>
        <dbReference type="ARBA" id="ARBA00022898"/>
    </source>
</evidence>
<dbReference type="InterPro" id="IPR000192">
    <property type="entry name" value="Aminotrans_V_dom"/>
</dbReference>